<evidence type="ECO:0000256" key="2">
    <source>
        <dbReference type="SAM" id="Phobius"/>
    </source>
</evidence>
<name>A0A810N049_9ACTN</name>
<dbReference type="Proteomes" id="UP000680866">
    <property type="component" value="Chromosome"/>
</dbReference>
<protein>
    <recommendedName>
        <fullName evidence="3">FHA domain-containing protein</fullName>
    </recommendedName>
</protein>
<dbReference type="SMART" id="SM00240">
    <property type="entry name" value="FHA"/>
    <property type="match status" value="1"/>
</dbReference>
<gene>
    <name evidence="4" type="ORF">Prubr_37880</name>
</gene>
<dbReference type="Pfam" id="PF00498">
    <property type="entry name" value="FHA"/>
    <property type="match status" value="1"/>
</dbReference>
<feature type="domain" description="FHA" evidence="3">
    <location>
        <begin position="30"/>
        <end position="79"/>
    </location>
</feature>
<keyword evidence="1" id="KW-0597">Phosphoprotein</keyword>
<keyword evidence="2" id="KW-0812">Transmembrane</keyword>
<dbReference type="RefSeq" id="WP_212827088.1">
    <property type="nucleotide sequence ID" value="NZ_AP023359.1"/>
</dbReference>
<evidence type="ECO:0000313" key="4">
    <source>
        <dbReference type="EMBL" id="BCJ66767.1"/>
    </source>
</evidence>
<proteinExistence type="predicted"/>
<evidence type="ECO:0000259" key="3">
    <source>
        <dbReference type="PROSITE" id="PS50006"/>
    </source>
</evidence>
<dbReference type="PANTHER" id="PTHR23308">
    <property type="entry name" value="NUCLEAR INHIBITOR OF PROTEIN PHOSPHATASE-1"/>
    <property type="match status" value="1"/>
</dbReference>
<dbReference type="CDD" id="cd00060">
    <property type="entry name" value="FHA"/>
    <property type="match status" value="1"/>
</dbReference>
<dbReference type="InterPro" id="IPR000253">
    <property type="entry name" value="FHA_dom"/>
</dbReference>
<dbReference type="PROSITE" id="PS50006">
    <property type="entry name" value="FHA_DOMAIN"/>
    <property type="match status" value="1"/>
</dbReference>
<dbReference type="KEGG" id="pry:Prubr_37880"/>
<evidence type="ECO:0000313" key="5">
    <source>
        <dbReference type="Proteomes" id="UP000680866"/>
    </source>
</evidence>
<dbReference type="SUPFAM" id="SSF49879">
    <property type="entry name" value="SMAD/FHA domain"/>
    <property type="match status" value="1"/>
</dbReference>
<accession>A0A810N049</accession>
<evidence type="ECO:0000256" key="1">
    <source>
        <dbReference type="ARBA" id="ARBA00022553"/>
    </source>
</evidence>
<dbReference type="InterPro" id="IPR050923">
    <property type="entry name" value="Cell_Proc_Reg/RNA_Proc"/>
</dbReference>
<sequence length="178" mass="19095">MSDDLPLLPQLTVTSGPLRGASFRLRPGARTIGREEGVDIVVEDSRVSRRHAAVELTDGRATLSDVGSTNGTFLNERRIEGVAVELRDGDRIRLGGVELRFFDPSAALTDPVGSVRLVGPIPAQRAIGSSDERRSTIGVLAEPTQAMQTARRSGRLVLVVGGLVMLAGWVAWVLMVTR</sequence>
<dbReference type="InterPro" id="IPR008984">
    <property type="entry name" value="SMAD_FHA_dom_sf"/>
</dbReference>
<dbReference type="Gene3D" id="2.60.200.20">
    <property type="match status" value="1"/>
</dbReference>
<keyword evidence="2" id="KW-1133">Transmembrane helix</keyword>
<keyword evidence="2" id="KW-0472">Membrane</keyword>
<keyword evidence="5" id="KW-1185">Reference proteome</keyword>
<dbReference type="AlphaFoldDB" id="A0A810N049"/>
<organism evidence="4 5">
    <name type="scientific">Polymorphospora rubra</name>
    <dbReference type="NCBI Taxonomy" id="338584"/>
    <lineage>
        <taxon>Bacteria</taxon>
        <taxon>Bacillati</taxon>
        <taxon>Actinomycetota</taxon>
        <taxon>Actinomycetes</taxon>
        <taxon>Micromonosporales</taxon>
        <taxon>Micromonosporaceae</taxon>
        <taxon>Polymorphospora</taxon>
    </lineage>
</organism>
<dbReference type="EMBL" id="AP023359">
    <property type="protein sequence ID" value="BCJ66767.1"/>
    <property type="molecule type" value="Genomic_DNA"/>
</dbReference>
<feature type="transmembrane region" description="Helical" evidence="2">
    <location>
        <begin position="156"/>
        <end position="175"/>
    </location>
</feature>
<reference evidence="4" key="1">
    <citation type="submission" date="2020-08" db="EMBL/GenBank/DDBJ databases">
        <title>Whole genome shotgun sequence of Polymorphospora rubra NBRC 101157.</title>
        <authorList>
            <person name="Komaki H."/>
            <person name="Tamura T."/>
        </authorList>
    </citation>
    <scope>NUCLEOTIDE SEQUENCE</scope>
    <source>
        <strain evidence="4">NBRC 101157</strain>
    </source>
</reference>